<dbReference type="OrthoDB" id="1924787at2759"/>
<dbReference type="GO" id="GO:0000139">
    <property type="term" value="C:Golgi membrane"/>
    <property type="evidence" value="ECO:0007669"/>
    <property type="project" value="UniProtKB-SubCell"/>
</dbReference>
<name>A0A9J5W2E9_SOLCO</name>
<evidence type="ECO:0000313" key="8">
    <source>
        <dbReference type="EMBL" id="KAG5569512.1"/>
    </source>
</evidence>
<evidence type="ECO:0000256" key="5">
    <source>
        <dbReference type="ARBA" id="ARBA00023034"/>
    </source>
</evidence>
<dbReference type="PANTHER" id="PTHR11062">
    <property type="entry name" value="EXOSTOSIN HEPARAN SULFATE GLYCOSYLTRANSFERASE -RELATED"/>
    <property type="match status" value="1"/>
</dbReference>
<reference evidence="8 9" key="1">
    <citation type="submission" date="2020-09" db="EMBL/GenBank/DDBJ databases">
        <title>De no assembly of potato wild relative species, Solanum commersonii.</title>
        <authorList>
            <person name="Cho K."/>
        </authorList>
    </citation>
    <scope>NUCLEOTIDE SEQUENCE [LARGE SCALE GENOMIC DNA]</scope>
    <source>
        <strain evidence="8">LZ3.2</strain>
        <tissue evidence="8">Leaf</tissue>
    </source>
</reference>
<dbReference type="InterPro" id="IPR004263">
    <property type="entry name" value="Exostosin"/>
</dbReference>
<dbReference type="EMBL" id="JACXVP010000012">
    <property type="protein sequence ID" value="KAG5569512.1"/>
    <property type="molecule type" value="Genomic_DNA"/>
</dbReference>
<keyword evidence="6" id="KW-0812">Transmembrane</keyword>
<keyword evidence="6" id="KW-1133">Transmembrane helix</keyword>
<sequence length="430" mass="50760">MCAYYSHSITSLCAIFSFLIIFFYFSSLLNHQNDINFITFFSLSKKPHLSKNKFLLHDNNQQVSSIKENHTTHHAKKSSLQKIEEDLARARSAIWKAVHSRNYKSDKEEKFIPNGSIYKNSYAFHQSHIEMLKRFKVWTYKEGDLPMIHNGPMKNIYAIEGHFIGEMESKNRHFLASHPDEAHVFFIPISVAYIVQYIYLPIITNYSRERIQRIVEDYIHVIANKYPYWNRSNGADHFLVSCHDWAPDISIRNPKLFKNFIRVLCNANTSEGFQPKRDVSLPEIYGLPNINITPDPDHSLNPKNRSILAFFAGRSHGYIRKLLFQHWKNKKDDEIRVYEHLSEVIICDNYCLPFSDVFDWSQVSINVPIEKIPELKIILKGISWSKYLKLQKNVKKLQRHFKVNRPAKPFDVIYNVLHSVWLRRLNFRLD</sequence>
<keyword evidence="4" id="KW-0735">Signal-anchor</keyword>
<accession>A0A9J5W2E9</accession>
<keyword evidence="5" id="KW-0333">Golgi apparatus</keyword>
<feature type="transmembrane region" description="Helical" evidence="6">
    <location>
        <begin position="6"/>
        <end position="25"/>
    </location>
</feature>
<keyword evidence="3" id="KW-0328">Glycosyltransferase</keyword>
<comment type="subcellular location">
    <subcellularLocation>
        <location evidence="1">Golgi apparatus membrane</location>
        <topology evidence="1">Single-pass type II membrane protein</topology>
    </subcellularLocation>
</comment>
<dbReference type="InterPro" id="IPR040911">
    <property type="entry name" value="Exostosin_GT47"/>
</dbReference>
<evidence type="ECO:0000256" key="2">
    <source>
        <dbReference type="ARBA" id="ARBA00010271"/>
    </source>
</evidence>
<dbReference type="GO" id="GO:0016757">
    <property type="term" value="F:glycosyltransferase activity"/>
    <property type="evidence" value="ECO:0007669"/>
    <property type="project" value="UniProtKB-KW"/>
</dbReference>
<evidence type="ECO:0000256" key="3">
    <source>
        <dbReference type="ARBA" id="ARBA00022676"/>
    </source>
</evidence>
<evidence type="ECO:0000256" key="4">
    <source>
        <dbReference type="ARBA" id="ARBA00022968"/>
    </source>
</evidence>
<dbReference type="PANTHER" id="PTHR11062:SF124">
    <property type="entry name" value="XYLOGALACTURONAN BETA-1,3-XYLOSYLTRANSFERASE"/>
    <property type="match status" value="1"/>
</dbReference>
<keyword evidence="9" id="KW-1185">Reference proteome</keyword>
<comment type="caution">
    <text evidence="8">The sequence shown here is derived from an EMBL/GenBank/DDBJ whole genome shotgun (WGS) entry which is preliminary data.</text>
</comment>
<evidence type="ECO:0000259" key="7">
    <source>
        <dbReference type="Pfam" id="PF03016"/>
    </source>
</evidence>
<proteinExistence type="inferred from homology"/>
<comment type="similarity">
    <text evidence="2">Belongs to the glycosyltransferase 47 family.</text>
</comment>
<evidence type="ECO:0000256" key="6">
    <source>
        <dbReference type="SAM" id="Phobius"/>
    </source>
</evidence>
<dbReference type="Proteomes" id="UP000824120">
    <property type="component" value="Chromosome 12"/>
</dbReference>
<evidence type="ECO:0000313" key="9">
    <source>
        <dbReference type="Proteomes" id="UP000824120"/>
    </source>
</evidence>
<feature type="domain" description="Exostosin GT47" evidence="7">
    <location>
        <begin position="132"/>
        <end position="335"/>
    </location>
</feature>
<dbReference type="Pfam" id="PF03016">
    <property type="entry name" value="Exostosin_GT47"/>
    <property type="match status" value="1"/>
</dbReference>
<dbReference type="AlphaFoldDB" id="A0A9J5W2E9"/>
<gene>
    <name evidence="8" type="ORF">H5410_059278</name>
</gene>
<protein>
    <recommendedName>
        <fullName evidence="7">Exostosin GT47 domain-containing protein</fullName>
    </recommendedName>
</protein>
<evidence type="ECO:0000256" key="1">
    <source>
        <dbReference type="ARBA" id="ARBA00004323"/>
    </source>
</evidence>
<keyword evidence="6" id="KW-0472">Membrane</keyword>
<organism evidence="8 9">
    <name type="scientific">Solanum commersonii</name>
    <name type="common">Commerson's wild potato</name>
    <name type="synonym">Commerson's nightshade</name>
    <dbReference type="NCBI Taxonomy" id="4109"/>
    <lineage>
        <taxon>Eukaryota</taxon>
        <taxon>Viridiplantae</taxon>
        <taxon>Streptophyta</taxon>
        <taxon>Embryophyta</taxon>
        <taxon>Tracheophyta</taxon>
        <taxon>Spermatophyta</taxon>
        <taxon>Magnoliopsida</taxon>
        <taxon>eudicotyledons</taxon>
        <taxon>Gunneridae</taxon>
        <taxon>Pentapetalae</taxon>
        <taxon>asterids</taxon>
        <taxon>lamiids</taxon>
        <taxon>Solanales</taxon>
        <taxon>Solanaceae</taxon>
        <taxon>Solanoideae</taxon>
        <taxon>Solaneae</taxon>
        <taxon>Solanum</taxon>
    </lineage>
</organism>
<keyword evidence="3" id="KW-0808">Transferase</keyword>